<dbReference type="GO" id="GO:0032153">
    <property type="term" value="C:cell division site"/>
    <property type="evidence" value="ECO:0007669"/>
    <property type="project" value="TreeGrafter"/>
</dbReference>
<evidence type="ECO:0000313" key="4">
    <source>
        <dbReference type="Proteomes" id="UP000094065"/>
    </source>
</evidence>
<dbReference type="GO" id="GO:0005634">
    <property type="term" value="C:nucleus"/>
    <property type="evidence" value="ECO:0007669"/>
    <property type="project" value="TreeGrafter"/>
</dbReference>
<keyword evidence="4" id="KW-1185">Reference proteome</keyword>
<evidence type="ECO:0000256" key="2">
    <source>
        <dbReference type="ARBA" id="ARBA00022737"/>
    </source>
</evidence>
<evidence type="ECO:0000256" key="1">
    <source>
        <dbReference type="ARBA" id="ARBA00022574"/>
    </source>
</evidence>
<organism evidence="3 4">
    <name type="scientific">Cryptococcus amylolentus CBS 6039</name>
    <dbReference type="NCBI Taxonomy" id="1295533"/>
    <lineage>
        <taxon>Eukaryota</taxon>
        <taxon>Fungi</taxon>
        <taxon>Dikarya</taxon>
        <taxon>Basidiomycota</taxon>
        <taxon>Agaricomycotina</taxon>
        <taxon>Tremellomycetes</taxon>
        <taxon>Tremellales</taxon>
        <taxon>Cryptococcaceae</taxon>
        <taxon>Cryptococcus</taxon>
    </lineage>
</organism>
<gene>
    <name evidence="3" type="ORF">L202_07542</name>
</gene>
<name>A0A1E3HD83_9TREE</name>
<dbReference type="PANTHER" id="PTHR14107:SF16">
    <property type="entry name" value="AT02583P"/>
    <property type="match status" value="1"/>
</dbReference>
<dbReference type="SUPFAM" id="SSF82171">
    <property type="entry name" value="DPP6 N-terminal domain-like"/>
    <property type="match status" value="1"/>
</dbReference>
<dbReference type="PANTHER" id="PTHR14107">
    <property type="entry name" value="WD REPEAT PROTEIN"/>
    <property type="match status" value="1"/>
</dbReference>
<comment type="caution">
    <text evidence="3">The sequence shown here is derived from an EMBL/GenBank/DDBJ whole genome shotgun (WGS) entry which is preliminary data.</text>
</comment>
<keyword evidence="2" id="KW-0677">Repeat</keyword>
<proteinExistence type="predicted"/>
<evidence type="ECO:0000313" key="3">
    <source>
        <dbReference type="EMBL" id="ODN74075.1"/>
    </source>
</evidence>
<dbReference type="GO" id="GO:0045013">
    <property type="term" value="P:carbon catabolite repression of transcription"/>
    <property type="evidence" value="ECO:0007669"/>
    <property type="project" value="TreeGrafter"/>
</dbReference>
<dbReference type="STRING" id="1295533.A0A1E3HD83"/>
<sequence length="632" mass="71431">MIGWLSLCPTISKAGSLRRQPTIGALGRAFPIQTKTLSRPLRAPTQNPPQCRFPRTPSVRLGGVRVCWTKVLLPTTAEREEVKEKKDGWRFKMTRRSSFMSDNDHQIDRADVDELASIVEKGKPHGLNLEMEKCSLKEDQSSSSLGLIHDIPRPSQDMRLSKTDPAVRGFVRTSRYNKYMGRLGKDGITTAMWGVYNQKHHISWSELGTSGNQPEPLARIFFSSYPLCHTVIQSTAASDRIDILVGLASGMIVWIDPVLGTCKEFRLDRLYMEHPVLSLHSDPSCPTRVLAVIGPTDQQDPPCDSRIFEIDLSLPEPAPDSNIVNRPWEEFFDARKKQQQQECLVDMTEGIRNNKPELELMRWMNEEWAVEGKGKRKGEKIAFNPVSVMSAGDHELNAMEYSPDGKYLALSGMNVDRFSRCRKALLSVLNTPDLTNHRTFGPGHDLPDCRYLDPESVNQPQVLHHDYCFTSLAWSADSRLLAAGGKSNGVTILCPSEKRSRVARCQGIVNYDFMSTRSVAFDDVMSQDGKYRLGCVLPDHCRYMLWDFDPSLTQYKWERVAEIKPRDLPGPSRWPFDNYVLVDYSACHMVAATTPTDIYFLPDSIGILEGLGKLRLWKRPEADAERDGIVEP</sequence>
<protein>
    <submittedName>
        <fullName evidence="3">Uncharacterized protein</fullName>
    </submittedName>
</protein>
<dbReference type="GO" id="GO:0051286">
    <property type="term" value="C:cell tip"/>
    <property type="evidence" value="ECO:0007669"/>
    <property type="project" value="TreeGrafter"/>
</dbReference>
<dbReference type="AlphaFoldDB" id="A0A1E3HD83"/>
<dbReference type="OrthoDB" id="3367at2759"/>
<dbReference type="RefSeq" id="XP_018989937.1">
    <property type="nucleotide sequence ID" value="XM_019142294.1"/>
</dbReference>
<dbReference type="InterPro" id="IPR015943">
    <property type="entry name" value="WD40/YVTN_repeat-like_dom_sf"/>
</dbReference>
<reference evidence="3 4" key="1">
    <citation type="submission" date="2016-06" db="EMBL/GenBank/DDBJ databases">
        <title>Evolution of pathogenesis and genome organization in the Tremellales.</title>
        <authorList>
            <person name="Cuomo C."/>
            <person name="Litvintseva A."/>
            <person name="Heitman J."/>
            <person name="Chen Y."/>
            <person name="Sun S."/>
            <person name="Springer D."/>
            <person name="Dromer F."/>
            <person name="Young S."/>
            <person name="Zeng Q."/>
            <person name="Chapman S."/>
            <person name="Gujja S."/>
            <person name="Saif S."/>
            <person name="Birren B."/>
        </authorList>
    </citation>
    <scope>NUCLEOTIDE SEQUENCE [LARGE SCALE GENOMIC DNA]</scope>
    <source>
        <strain evidence="3 4">CBS 6039</strain>
    </source>
</reference>
<dbReference type="Proteomes" id="UP000094065">
    <property type="component" value="Unassembled WGS sequence"/>
</dbReference>
<dbReference type="GeneID" id="30158851"/>
<dbReference type="InterPro" id="IPR051362">
    <property type="entry name" value="WD_repeat_creC_regulators"/>
</dbReference>
<dbReference type="Gene3D" id="2.130.10.10">
    <property type="entry name" value="YVTN repeat-like/Quinoprotein amine dehydrogenase"/>
    <property type="match status" value="1"/>
</dbReference>
<dbReference type="EMBL" id="AWGJ01000012">
    <property type="protein sequence ID" value="ODN74075.1"/>
    <property type="molecule type" value="Genomic_DNA"/>
</dbReference>
<accession>A0A1E3HD83</accession>
<keyword evidence="1" id="KW-0853">WD repeat</keyword>